<dbReference type="Gene3D" id="3.40.50.720">
    <property type="entry name" value="NAD(P)-binding Rossmann-like Domain"/>
    <property type="match status" value="1"/>
</dbReference>
<evidence type="ECO:0000313" key="3">
    <source>
        <dbReference type="Proteomes" id="UP000177625"/>
    </source>
</evidence>
<gene>
    <name evidence="2" type="ORF">RSE6_06793</name>
</gene>
<dbReference type="SUPFAM" id="SSF51735">
    <property type="entry name" value="NAD(P)-binding Rossmann-fold domains"/>
    <property type="match status" value="1"/>
</dbReference>
<accession>A0A1E1MBE5</accession>
<dbReference type="InterPro" id="IPR036291">
    <property type="entry name" value="NAD(P)-bd_dom_sf"/>
</dbReference>
<keyword evidence="3" id="KW-1185">Reference proteome</keyword>
<organism evidence="2 3">
    <name type="scientific">Rhynchosporium secalis</name>
    <name type="common">Barley scald fungus</name>
    <dbReference type="NCBI Taxonomy" id="38038"/>
    <lineage>
        <taxon>Eukaryota</taxon>
        <taxon>Fungi</taxon>
        <taxon>Dikarya</taxon>
        <taxon>Ascomycota</taxon>
        <taxon>Pezizomycotina</taxon>
        <taxon>Leotiomycetes</taxon>
        <taxon>Helotiales</taxon>
        <taxon>Ploettnerulaceae</taxon>
        <taxon>Rhynchosporium</taxon>
    </lineage>
</organism>
<evidence type="ECO:0000256" key="1">
    <source>
        <dbReference type="ARBA" id="ARBA00023002"/>
    </source>
</evidence>
<dbReference type="PANTHER" id="PTHR47534:SF3">
    <property type="entry name" value="ALCOHOL DEHYDROGENASE-LIKE C-TERMINAL DOMAIN-CONTAINING PROTEIN"/>
    <property type="match status" value="1"/>
</dbReference>
<reference evidence="3" key="1">
    <citation type="submission" date="2016-03" db="EMBL/GenBank/DDBJ databases">
        <authorList>
            <person name="Guldener U."/>
        </authorList>
    </citation>
    <scope>NUCLEOTIDE SEQUENCE [LARGE SCALE GENOMIC DNA]</scope>
</reference>
<dbReference type="GO" id="GO:0016491">
    <property type="term" value="F:oxidoreductase activity"/>
    <property type="evidence" value="ECO:0007669"/>
    <property type="project" value="UniProtKB-KW"/>
</dbReference>
<name>A0A1E1MBE5_RHYSE</name>
<protein>
    <submittedName>
        <fullName evidence="2">Uncharacterized protein</fullName>
    </submittedName>
</protein>
<keyword evidence="1" id="KW-0560">Oxidoreductase</keyword>
<dbReference type="InterPro" id="IPR052228">
    <property type="entry name" value="Sec_Metab_Biosynth_Oxidored"/>
</dbReference>
<dbReference type="EMBL" id="FJVC01000244">
    <property type="protein sequence ID" value="CZT46374.1"/>
    <property type="molecule type" value="Genomic_DNA"/>
</dbReference>
<dbReference type="AlphaFoldDB" id="A0A1E1MBE5"/>
<proteinExistence type="predicted"/>
<dbReference type="PANTHER" id="PTHR47534">
    <property type="entry name" value="YALI0E05731P"/>
    <property type="match status" value="1"/>
</dbReference>
<dbReference type="Proteomes" id="UP000177625">
    <property type="component" value="Unassembled WGS sequence"/>
</dbReference>
<sequence length="341" mass="37408">MVNLSTILASNQQISSALPAGLVAIFVCGTSGIGEITVKKFAQYTLRPRAYIIARSQSAAERIIAECRILNSEGEHTFIAADISLIKNVDEVCDNIKREEKFVNFLLLSAGFPSIDGAETSEGLLLLSALMLYSRARFIQNLLPIIKTAPALRRVITVAGGGREGRVYQGDYPARHLSLIKMRAHSIAVITLSIEALAKMAPEVSFIHDYPGTVRTPLIDHGLGIIGVILRAWLFFFGWWICIPLEECGERHLFMATSARYAPKLSGKGADGVRVEEGEIAEGSNGKLGSGVYSLSSDRESGSAAFRKYLAEYRARGLVEDVWKHIDGKIRRIARNREEDA</sequence>
<evidence type="ECO:0000313" key="2">
    <source>
        <dbReference type="EMBL" id="CZT46374.1"/>
    </source>
</evidence>